<reference evidence="1 2" key="1">
    <citation type="submission" date="2020-12" db="EMBL/GenBank/DDBJ databases">
        <title>Effect of drift, selection, and recombination on the evolution of hybrid genomes in Candida yeast pathogens.</title>
        <authorList>
            <person name="Mixao V."/>
            <person name="Ksiezopolska E."/>
            <person name="Saus E."/>
            <person name="Boekhout T."/>
            <person name="Gacser A."/>
            <person name="Gabaldon T."/>
        </authorList>
    </citation>
    <scope>NUCLEOTIDE SEQUENCE [LARGE SCALE GENOMIC DNA]</scope>
    <source>
        <strain evidence="1 2">BP57</strain>
    </source>
</reference>
<accession>A0A8H8DCQ6</accession>
<organism evidence="1 2">
    <name type="scientific">Candida metapsilosis</name>
    <dbReference type="NCBI Taxonomy" id="273372"/>
    <lineage>
        <taxon>Eukaryota</taxon>
        <taxon>Fungi</taxon>
        <taxon>Dikarya</taxon>
        <taxon>Ascomycota</taxon>
        <taxon>Saccharomycotina</taxon>
        <taxon>Pichiomycetes</taxon>
        <taxon>Debaryomycetaceae</taxon>
        <taxon>Candida/Lodderomyces clade</taxon>
        <taxon>Candida</taxon>
    </lineage>
</organism>
<sequence>MTRGIKRRTFPLWSVSLSLITTYYHSKMPNKEQVEGIAASIAGSVVGNKAADKAHLGGAGHMAAGILGGIGGGEAEQKLDEKKDGN</sequence>
<dbReference type="EMBL" id="JAEOAQ010000003">
    <property type="protein sequence ID" value="KAG5419046.1"/>
    <property type="molecule type" value="Genomic_DNA"/>
</dbReference>
<proteinExistence type="predicted"/>
<comment type="caution">
    <text evidence="1">The sequence shown here is derived from an EMBL/GenBank/DDBJ whole genome shotgun (WGS) entry which is preliminary data.</text>
</comment>
<evidence type="ECO:0000313" key="2">
    <source>
        <dbReference type="Proteomes" id="UP000669133"/>
    </source>
</evidence>
<gene>
    <name evidence="1" type="ORF">I9W82_002813</name>
</gene>
<protein>
    <submittedName>
        <fullName evidence="1">Uncharacterized protein</fullName>
    </submittedName>
</protein>
<dbReference type="Proteomes" id="UP000669133">
    <property type="component" value="Unassembled WGS sequence"/>
</dbReference>
<dbReference type="RefSeq" id="XP_067548162.1">
    <property type="nucleotide sequence ID" value="XM_067691710.1"/>
</dbReference>
<name>A0A8H8DCQ6_9ASCO</name>
<dbReference type="GeneID" id="93651442"/>
<dbReference type="AlphaFoldDB" id="A0A8H8DCQ6"/>
<keyword evidence="2" id="KW-1185">Reference proteome</keyword>
<evidence type="ECO:0000313" key="1">
    <source>
        <dbReference type="EMBL" id="KAG5419046.1"/>
    </source>
</evidence>